<keyword evidence="1" id="KW-1133">Transmembrane helix</keyword>
<evidence type="ECO:0000256" key="1">
    <source>
        <dbReference type="SAM" id="Phobius"/>
    </source>
</evidence>
<dbReference type="Proteomes" id="UP001605036">
    <property type="component" value="Unassembled WGS sequence"/>
</dbReference>
<keyword evidence="3" id="KW-1185">Reference proteome</keyword>
<organism evidence="2 3">
    <name type="scientific">Riccia fluitans</name>
    <dbReference type="NCBI Taxonomy" id="41844"/>
    <lineage>
        <taxon>Eukaryota</taxon>
        <taxon>Viridiplantae</taxon>
        <taxon>Streptophyta</taxon>
        <taxon>Embryophyta</taxon>
        <taxon>Marchantiophyta</taxon>
        <taxon>Marchantiopsida</taxon>
        <taxon>Marchantiidae</taxon>
        <taxon>Marchantiales</taxon>
        <taxon>Ricciaceae</taxon>
        <taxon>Riccia</taxon>
    </lineage>
</organism>
<gene>
    <name evidence="2" type="ORF">R1flu_020645</name>
</gene>
<dbReference type="AlphaFoldDB" id="A0ABD1ZM35"/>
<name>A0ABD1ZM35_9MARC</name>
<evidence type="ECO:0000313" key="2">
    <source>
        <dbReference type="EMBL" id="KAL2652517.1"/>
    </source>
</evidence>
<sequence>MQCHVNAMSAKVCAEHMALCHIGYMVAGFTWSCGRAWSSMVEMRSGVVGSAPSKAPFLHRGTFHGALGLFPILASWYLLAVLLPEGF</sequence>
<evidence type="ECO:0000313" key="3">
    <source>
        <dbReference type="Proteomes" id="UP001605036"/>
    </source>
</evidence>
<accession>A0ABD1ZM35</accession>
<keyword evidence="1" id="KW-0472">Membrane</keyword>
<proteinExistence type="predicted"/>
<feature type="transmembrane region" description="Helical" evidence="1">
    <location>
        <begin position="63"/>
        <end position="83"/>
    </location>
</feature>
<protein>
    <submittedName>
        <fullName evidence="2">Uncharacterized protein</fullName>
    </submittedName>
</protein>
<keyword evidence="1" id="KW-0812">Transmembrane</keyword>
<dbReference type="EMBL" id="JBHFFA010000001">
    <property type="protein sequence ID" value="KAL2652517.1"/>
    <property type="molecule type" value="Genomic_DNA"/>
</dbReference>
<reference evidence="2 3" key="1">
    <citation type="submission" date="2024-09" db="EMBL/GenBank/DDBJ databases">
        <title>Chromosome-scale assembly of Riccia fluitans.</title>
        <authorList>
            <person name="Paukszto L."/>
            <person name="Sawicki J."/>
            <person name="Karawczyk K."/>
            <person name="Piernik-Szablinska J."/>
            <person name="Szczecinska M."/>
            <person name="Mazdziarz M."/>
        </authorList>
    </citation>
    <scope>NUCLEOTIDE SEQUENCE [LARGE SCALE GENOMIC DNA]</scope>
    <source>
        <strain evidence="2">Rf_01</strain>
        <tissue evidence="2">Aerial parts of the thallus</tissue>
    </source>
</reference>
<comment type="caution">
    <text evidence="2">The sequence shown here is derived from an EMBL/GenBank/DDBJ whole genome shotgun (WGS) entry which is preliminary data.</text>
</comment>